<gene>
    <name evidence="2" type="primary">Acey_s0113.g405</name>
    <name evidence="2" type="ORF">Y032_0113g405</name>
</gene>
<sequence>MMLRTLVLHLFLLSQMKQASSYVLECTVSGKTIKVTEEVPVRIVSSCKNATYIVLKYPDVFSPIGMTDEAANTILQISHVDMCLNFSRTRHELLKFHMKKLTGKCKGPLLEVTMNEALKNVEAGEFLSDLRTKPSSIRIRGNPKLADEFLEQFKGFDDVQREGGPRFGVSERYFDTLLVSSLLDWFPQCGSHSLQALLSV</sequence>
<reference evidence="3" key="1">
    <citation type="journal article" date="2015" name="Nat. Genet.">
        <title>The genome and transcriptome of the zoonotic hookworm Ancylostoma ceylanicum identify infection-specific gene families.</title>
        <authorList>
            <person name="Schwarz E.M."/>
            <person name="Hu Y."/>
            <person name="Antoshechkin I."/>
            <person name="Miller M.M."/>
            <person name="Sternberg P.W."/>
            <person name="Aroian R.V."/>
        </authorList>
    </citation>
    <scope>NUCLEOTIDE SEQUENCE</scope>
    <source>
        <strain evidence="3">HY135</strain>
    </source>
</reference>
<keyword evidence="1" id="KW-0732">Signal</keyword>
<accession>A0A016TDL0</accession>
<evidence type="ECO:0000313" key="2">
    <source>
        <dbReference type="EMBL" id="EYC00791.1"/>
    </source>
</evidence>
<feature type="chain" id="PRO_5001490945" description="Receptor L-domain domain-containing protein" evidence="1">
    <location>
        <begin position="22"/>
        <end position="200"/>
    </location>
</feature>
<feature type="signal peptide" evidence="1">
    <location>
        <begin position="1"/>
        <end position="21"/>
    </location>
</feature>
<proteinExistence type="predicted"/>
<dbReference type="Proteomes" id="UP000024635">
    <property type="component" value="Unassembled WGS sequence"/>
</dbReference>
<evidence type="ECO:0000256" key="1">
    <source>
        <dbReference type="SAM" id="SignalP"/>
    </source>
</evidence>
<dbReference type="AlphaFoldDB" id="A0A016TDL0"/>
<dbReference type="EMBL" id="JARK01001449">
    <property type="protein sequence ID" value="EYC00791.1"/>
    <property type="molecule type" value="Genomic_DNA"/>
</dbReference>
<name>A0A016TDL0_9BILA</name>
<comment type="caution">
    <text evidence="2">The sequence shown here is derived from an EMBL/GenBank/DDBJ whole genome shotgun (WGS) entry which is preliminary data.</text>
</comment>
<protein>
    <recommendedName>
        <fullName evidence="4">Receptor L-domain domain-containing protein</fullName>
    </recommendedName>
</protein>
<evidence type="ECO:0008006" key="4">
    <source>
        <dbReference type="Google" id="ProtNLM"/>
    </source>
</evidence>
<evidence type="ECO:0000313" key="3">
    <source>
        <dbReference type="Proteomes" id="UP000024635"/>
    </source>
</evidence>
<keyword evidence="3" id="KW-1185">Reference proteome</keyword>
<organism evidence="2 3">
    <name type="scientific">Ancylostoma ceylanicum</name>
    <dbReference type="NCBI Taxonomy" id="53326"/>
    <lineage>
        <taxon>Eukaryota</taxon>
        <taxon>Metazoa</taxon>
        <taxon>Ecdysozoa</taxon>
        <taxon>Nematoda</taxon>
        <taxon>Chromadorea</taxon>
        <taxon>Rhabditida</taxon>
        <taxon>Rhabditina</taxon>
        <taxon>Rhabditomorpha</taxon>
        <taxon>Strongyloidea</taxon>
        <taxon>Ancylostomatidae</taxon>
        <taxon>Ancylostomatinae</taxon>
        <taxon>Ancylostoma</taxon>
    </lineage>
</organism>